<evidence type="ECO:0000259" key="1">
    <source>
        <dbReference type="SMART" id="SM00382"/>
    </source>
</evidence>
<dbReference type="Pfam" id="PF13304">
    <property type="entry name" value="AAA_21"/>
    <property type="match status" value="1"/>
</dbReference>
<dbReference type="PANTHER" id="PTHR43581">
    <property type="entry name" value="ATP/GTP PHOSPHATASE"/>
    <property type="match status" value="1"/>
</dbReference>
<accession>A0A5U3TKS5</accession>
<keyword evidence="2" id="KW-0067">ATP-binding</keyword>
<dbReference type="InterPro" id="IPR027417">
    <property type="entry name" value="P-loop_NTPase"/>
</dbReference>
<dbReference type="InterPro" id="IPR051396">
    <property type="entry name" value="Bact_Antivir_Def_Nuclease"/>
</dbReference>
<dbReference type="EMBL" id="AAGMOI010000001">
    <property type="protein sequence ID" value="EBP7086814.1"/>
    <property type="molecule type" value="Genomic_DNA"/>
</dbReference>
<evidence type="ECO:0000313" key="3">
    <source>
        <dbReference type="EMBL" id="EBP8787664.1"/>
    </source>
</evidence>
<reference evidence="2" key="1">
    <citation type="submission" date="2018-07" db="EMBL/GenBank/DDBJ databases">
        <authorList>
            <consortium name="GenomeTrakr network: Whole genome sequencing for foodborne pathogen traceback"/>
        </authorList>
    </citation>
    <scope>NUCLEOTIDE SEQUENCE</scope>
    <source>
        <strain evidence="2">CFSAN029961</strain>
        <strain evidence="3">CFSAN029981</strain>
    </source>
</reference>
<feature type="domain" description="AAA+ ATPase" evidence="1">
    <location>
        <begin position="27"/>
        <end position="333"/>
    </location>
</feature>
<proteinExistence type="predicted"/>
<dbReference type="GO" id="GO:0005524">
    <property type="term" value="F:ATP binding"/>
    <property type="evidence" value="ECO:0007669"/>
    <property type="project" value="UniProtKB-KW"/>
</dbReference>
<dbReference type="PANTHER" id="PTHR43581:SF2">
    <property type="entry name" value="EXCINUCLEASE ATPASE SUBUNIT"/>
    <property type="match status" value="1"/>
</dbReference>
<protein>
    <submittedName>
        <fullName evidence="2">ATP-binding protein</fullName>
    </submittedName>
</protein>
<sequence length="416" mass="48131">MLNKNNAIKQIRVLLPDTNKNININVDGKNVIITGGNGCGKTRFLKLIYEQISAQIEQNEYKTHEKIKQEITNRQSWMKHTSPTDRNYFSWKQQIADFEKQLIKMENINVELVDLDRYCIDFNERKSLLRYFGAVRENNISHSGTIDSLKTLRDEEISVSLSQDTSNKFERYLVSLYNYGSHLIAREKNKTKGDKVDTWFCFLQKQFQYLFEDDSLRLDYNAEEQSFYISQENKSPYRFNQLSSGYQSILSIYADLLMKVELKGITADEMSGVVFIDEIDAHLHVSLQRKIFSFFVNAFPNIQFIVTTHSPFVVQSVNNAIIYDLSTNEQLEDLSMYSYEAIVKGLLGVDTQSELLNNQLDKLALLINEVIVDTEALQQVINNIQPYESQLDMRSRTFLLMGKNALLDAKDATEGE</sequence>
<dbReference type="Gene3D" id="3.40.50.300">
    <property type="entry name" value="P-loop containing nucleotide triphosphate hydrolases"/>
    <property type="match status" value="1"/>
</dbReference>
<name>A0A5U3TKS5_SALER</name>
<gene>
    <name evidence="3" type="ORF">AB612_18220</name>
    <name evidence="2" type="ORF">ACY63_00010</name>
</gene>
<dbReference type="AlphaFoldDB" id="A0A5U3TKS5"/>
<dbReference type="InterPro" id="IPR003593">
    <property type="entry name" value="AAA+_ATPase"/>
</dbReference>
<comment type="caution">
    <text evidence="2">The sequence shown here is derived from an EMBL/GenBank/DDBJ whole genome shotgun (WGS) entry which is preliminary data.</text>
</comment>
<dbReference type="GO" id="GO:0016887">
    <property type="term" value="F:ATP hydrolysis activity"/>
    <property type="evidence" value="ECO:0007669"/>
    <property type="project" value="InterPro"/>
</dbReference>
<evidence type="ECO:0000313" key="2">
    <source>
        <dbReference type="EMBL" id="EBP7086814.1"/>
    </source>
</evidence>
<dbReference type="SMART" id="SM00382">
    <property type="entry name" value="AAA"/>
    <property type="match status" value="1"/>
</dbReference>
<keyword evidence="2" id="KW-0547">Nucleotide-binding</keyword>
<dbReference type="InterPro" id="IPR003959">
    <property type="entry name" value="ATPase_AAA_core"/>
</dbReference>
<organism evidence="2">
    <name type="scientific">Salmonella enterica</name>
    <name type="common">Salmonella choleraesuis</name>
    <dbReference type="NCBI Taxonomy" id="28901"/>
    <lineage>
        <taxon>Bacteria</taxon>
        <taxon>Pseudomonadati</taxon>
        <taxon>Pseudomonadota</taxon>
        <taxon>Gammaproteobacteria</taxon>
        <taxon>Enterobacterales</taxon>
        <taxon>Enterobacteriaceae</taxon>
        <taxon>Salmonella</taxon>
    </lineage>
</organism>
<dbReference type="SUPFAM" id="SSF52540">
    <property type="entry name" value="P-loop containing nucleoside triphosphate hydrolases"/>
    <property type="match status" value="1"/>
</dbReference>
<dbReference type="EMBL" id="AAGMLS010000025">
    <property type="protein sequence ID" value="EBP8787664.1"/>
    <property type="molecule type" value="Genomic_DNA"/>
</dbReference>